<dbReference type="CDD" id="cd03443">
    <property type="entry name" value="PaaI_thioesterase"/>
    <property type="match status" value="1"/>
</dbReference>
<proteinExistence type="predicted"/>
<protein>
    <submittedName>
        <fullName evidence="2">Acyl-coenzyme A thioesterase PaaI-like protein</fullName>
    </submittedName>
</protein>
<evidence type="ECO:0000313" key="2">
    <source>
        <dbReference type="EMBL" id="PTM52219.1"/>
    </source>
</evidence>
<dbReference type="EMBL" id="PZZL01000008">
    <property type="protein sequence ID" value="PTM52219.1"/>
    <property type="molecule type" value="Genomic_DNA"/>
</dbReference>
<sequence>MDMTPDPLAPPAGFVRFRDLEGFIGLAGPYFWRALADGTVEYGFRAEARHGNPNGVLHGGSLTTFMDTVLGYEVIRQTRRRCATISLTTEFVAGGKPGAWIAGRLSLRKLTGSMAFIDGDTYADDVLVALNHGIFRLLPPEDPPHAPPGGPPLVPAA</sequence>
<dbReference type="Gene3D" id="3.10.129.10">
    <property type="entry name" value="Hotdog Thioesterase"/>
    <property type="match status" value="1"/>
</dbReference>
<dbReference type="GO" id="GO:0016790">
    <property type="term" value="F:thiolester hydrolase activity"/>
    <property type="evidence" value="ECO:0007669"/>
    <property type="project" value="UniProtKB-ARBA"/>
</dbReference>
<dbReference type="Pfam" id="PF03061">
    <property type="entry name" value="4HBT"/>
    <property type="match status" value="1"/>
</dbReference>
<evidence type="ECO:0000313" key="3">
    <source>
        <dbReference type="Proteomes" id="UP000241808"/>
    </source>
</evidence>
<reference evidence="2 3" key="1">
    <citation type="submission" date="2018-04" db="EMBL/GenBank/DDBJ databases">
        <title>Genomic Encyclopedia of Archaeal and Bacterial Type Strains, Phase II (KMG-II): from individual species to whole genera.</title>
        <authorList>
            <person name="Goeker M."/>
        </authorList>
    </citation>
    <scope>NUCLEOTIDE SEQUENCE [LARGE SCALE GENOMIC DNA]</scope>
    <source>
        <strain evidence="2 3">DSM 25521</strain>
    </source>
</reference>
<dbReference type="SUPFAM" id="SSF54637">
    <property type="entry name" value="Thioesterase/thiol ester dehydrase-isomerase"/>
    <property type="match status" value="1"/>
</dbReference>
<feature type="domain" description="Thioesterase" evidence="1">
    <location>
        <begin position="54"/>
        <end position="125"/>
    </location>
</feature>
<organism evidence="2 3">
    <name type="scientific">Phreatobacter oligotrophus</name>
    <dbReference type="NCBI Taxonomy" id="1122261"/>
    <lineage>
        <taxon>Bacteria</taxon>
        <taxon>Pseudomonadati</taxon>
        <taxon>Pseudomonadota</taxon>
        <taxon>Alphaproteobacteria</taxon>
        <taxon>Hyphomicrobiales</taxon>
        <taxon>Phreatobacteraceae</taxon>
        <taxon>Phreatobacter</taxon>
    </lineage>
</organism>
<dbReference type="AlphaFoldDB" id="A0A2T4YZ92"/>
<keyword evidence="3" id="KW-1185">Reference proteome</keyword>
<dbReference type="Proteomes" id="UP000241808">
    <property type="component" value="Unassembled WGS sequence"/>
</dbReference>
<comment type="caution">
    <text evidence="2">The sequence shown here is derived from an EMBL/GenBank/DDBJ whole genome shotgun (WGS) entry which is preliminary data.</text>
</comment>
<dbReference type="RefSeq" id="WP_245902099.1">
    <property type="nucleotide sequence ID" value="NZ_PZZL01000008.1"/>
</dbReference>
<accession>A0A2T4YZ92</accession>
<name>A0A2T4YZ92_9HYPH</name>
<dbReference type="InterPro" id="IPR006683">
    <property type="entry name" value="Thioestr_dom"/>
</dbReference>
<gene>
    <name evidence="2" type="ORF">C8P69_10818</name>
</gene>
<evidence type="ECO:0000259" key="1">
    <source>
        <dbReference type="Pfam" id="PF03061"/>
    </source>
</evidence>
<dbReference type="InterPro" id="IPR029069">
    <property type="entry name" value="HotDog_dom_sf"/>
</dbReference>